<reference evidence="11 12" key="1">
    <citation type="submission" date="2018-06" db="EMBL/GenBank/DDBJ databases">
        <authorList>
            <consortium name="Pathogen Informatics"/>
            <person name="Doyle S."/>
        </authorList>
    </citation>
    <scope>NUCLEOTIDE SEQUENCE [LARGE SCALE GENOMIC DNA]</scope>
    <source>
        <strain evidence="11 12">NCTC10738</strain>
    </source>
</reference>
<feature type="modified residue" description="N6-carboxylysine" evidence="7">
    <location>
        <position position="97"/>
    </location>
</feature>
<dbReference type="GO" id="GO:0008800">
    <property type="term" value="F:beta-lactamase activity"/>
    <property type="evidence" value="ECO:0007669"/>
    <property type="project" value="UniProtKB-UniRule"/>
</dbReference>
<dbReference type="NCBIfam" id="NF012161">
    <property type="entry name" value="bla_class_D_main"/>
    <property type="match status" value="1"/>
</dbReference>
<gene>
    <name evidence="11" type="primary">bla</name>
    <name evidence="11" type="ORF">NCTC10738_02456</name>
</gene>
<protein>
    <recommendedName>
        <fullName evidence="3 8">Beta-lactamase</fullName>
        <ecNumber evidence="3 8">3.5.2.6</ecNumber>
    </recommendedName>
</protein>
<evidence type="ECO:0000256" key="8">
    <source>
        <dbReference type="RuleBase" id="RU361140"/>
    </source>
</evidence>
<feature type="chain" id="PRO_5016714512" description="Beta-lactamase" evidence="9">
    <location>
        <begin position="32"/>
        <end position="289"/>
    </location>
</feature>
<dbReference type="InterPro" id="IPR002137">
    <property type="entry name" value="Beta-lactam_class-D_AS"/>
</dbReference>
<dbReference type="InterPro" id="IPR012338">
    <property type="entry name" value="Beta-lactam/transpept-like"/>
</dbReference>
<evidence type="ECO:0000256" key="3">
    <source>
        <dbReference type="ARBA" id="ARBA00012865"/>
    </source>
</evidence>
<dbReference type="Proteomes" id="UP000254069">
    <property type="component" value="Unassembled WGS sequence"/>
</dbReference>
<feature type="signal peptide" evidence="9">
    <location>
        <begin position="1"/>
        <end position="31"/>
    </location>
</feature>
<dbReference type="RefSeq" id="WP_147289692.1">
    <property type="nucleotide sequence ID" value="NZ_JADZHC010000079.1"/>
</dbReference>
<feature type="active site" description="Acyl-ester intermediate" evidence="7">
    <location>
        <position position="94"/>
    </location>
</feature>
<dbReference type="EC" id="3.5.2.6" evidence="3 8"/>
<dbReference type="AlphaFoldDB" id="A0A380AA52"/>
<sequence length="289" mass="32770">MNKGLHRKRLSKRLLLPMLLCLLAQQTQAVAAEQTKVSDVGSEVTAEGWQEVRRWDKLFESAGVKGSLLLWDQKRSLGLSNNLSRAAEGFIPASTFKIPSSLIALETGAVRDETSRFSWDGKVREIAAWNRDQSFRTAMKYSVVPVYQQLAREIGPKVMAAMVRQLDYGNQDIGGQADSFWLDGQLRITAFQQVDFLRQLHDNKLPVSERSQRIVKQMMLTEASTDYIIRAKTGYGMRRTPAIGWWVGWLELDDNTVYFAVNLDLASASQLPLRQQLVKQVLKQEQLLP</sequence>
<dbReference type="GO" id="GO:0008658">
    <property type="term" value="F:penicillin binding"/>
    <property type="evidence" value="ECO:0007669"/>
    <property type="project" value="InterPro"/>
</dbReference>
<evidence type="ECO:0000313" key="12">
    <source>
        <dbReference type="Proteomes" id="UP000254069"/>
    </source>
</evidence>
<proteinExistence type="inferred from homology"/>
<dbReference type="FunFam" id="3.40.710.10:FF:000019">
    <property type="entry name" value="Beta-lactamase"/>
    <property type="match status" value="1"/>
</dbReference>
<dbReference type="InterPro" id="IPR001460">
    <property type="entry name" value="PCN-bd_Tpept"/>
</dbReference>
<dbReference type="PANTHER" id="PTHR30627">
    <property type="entry name" value="PEPTIDOGLYCAN D,D-TRANSPEPTIDASE"/>
    <property type="match status" value="1"/>
</dbReference>
<comment type="catalytic activity">
    <reaction evidence="1 8">
        <text>a beta-lactam + H2O = a substituted beta-amino acid</text>
        <dbReference type="Rhea" id="RHEA:20401"/>
        <dbReference type="ChEBI" id="CHEBI:15377"/>
        <dbReference type="ChEBI" id="CHEBI:35627"/>
        <dbReference type="ChEBI" id="CHEBI:140347"/>
        <dbReference type="EC" id="3.5.2.6"/>
    </reaction>
</comment>
<keyword evidence="4 9" id="KW-0732">Signal</keyword>
<dbReference type="Gene3D" id="3.40.710.10">
    <property type="entry name" value="DD-peptidase/beta-lactamase superfamily"/>
    <property type="match status" value="1"/>
</dbReference>
<dbReference type="NCBIfam" id="NF033667">
    <property type="entry name" value="blaOXA-55_like"/>
    <property type="match status" value="1"/>
</dbReference>
<dbReference type="InterPro" id="IPR050515">
    <property type="entry name" value="Beta-lactam/transpept"/>
</dbReference>
<dbReference type="Pfam" id="PF00905">
    <property type="entry name" value="Transpeptidase"/>
    <property type="match status" value="1"/>
</dbReference>
<evidence type="ECO:0000256" key="6">
    <source>
        <dbReference type="ARBA" id="ARBA00023251"/>
    </source>
</evidence>
<evidence type="ECO:0000256" key="2">
    <source>
        <dbReference type="ARBA" id="ARBA00007898"/>
    </source>
</evidence>
<feature type="domain" description="Penicillin-binding protein transpeptidase" evidence="10">
    <location>
        <begin position="85"/>
        <end position="283"/>
    </location>
</feature>
<evidence type="ECO:0000313" key="11">
    <source>
        <dbReference type="EMBL" id="SUI76666.1"/>
    </source>
</evidence>
<evidence type="ECO:0000256" key="4">
    <source>
        <dbReference type="ARBA" id="ARBA00022729"/>
    </source>
</evidence>
<name>A0A380AA52_9GAMM</name>
<dbReference type="GO" id="GO:0071555">
    <property type="term" value="P:cell wall organization"/>
    <property type="evidence" value="ECO:0007669"/>
    <property type="project" value="TreeGrafter"/>
</dbReference>
<evidence type="ECO:0000256" key="7">
    <source>
        <dbReference type="PIRSR" id="PIRSR602137-50"/>
    </source>
</evidence>
<dbReference type="SUPFAM" id="SSF56601">
    <property type="entry name" value="beta-lactamase/transpeptidase-like"/>
    <property type="match status" value="1"/>
</dbReference>
<dbReference type="PANTHER" id="PTHR30627:SF6">
    <property type="entry name" value="BETA-LACTAMASE YBXI-RELATED"/>
    <property type="match status" value="1"/>
</dbReference>
<organism evidence="11 12">
    <name type="scientific">Shewanella algae</name>
    <dbReference type="NCBI Taxonomy" id="38313"/>
    <lineage>
        <taxon>Bacteria</taxon>
        <taxon>Pseudomonadati</taxon>
        <taxon>Pseudomonadota</taxon>
        <taxon>Gammaproteobacteria</taxon>
        <taxon>Alteromonadales</taxon>
        <taxon>Shewanellaceae</taxon>
        <taxon>Shewanella</taxon>
    </lineage>
</organism>
<evidence type="ECO:0000259" key="10">
    <source>
        <dbReference type="Pfam" id="PF00905"/>
    </source>
</evidence>
<comment type="similarity">
    <text evidence="2 8">Belongs to the class-D beta-lactamase family.</text>
</comment>
<evidence type="ECO:0000256" key="1">
    <source>
        <dbReference type="ARBA" id="ARBA00001526"/>
    </source>
</evidence>
<keyword evidence="5 8" id="KW-0378">Hydrolase</keyword>
<dbReference type="GO" id="GO:0046677">
    <property type="term" value="P:response to antibiotic"/>
    <property type="evidence" value="ECO:0007669"/>
    <property type="project" value="UniProtKB-UniRule"/>
</dbReference>
<dbReference type="GO" id="GO:0017001">
    <property type="term" value="P:antibiotic catabolic process"/>
    <property type="evidence" value="ECO:0007669"/>
    <property type="project" value="InterPro"/>
</dbReference>
<keyword evidence="6 8" id="KW-0046">Antibiotic resistance</keyword>
<evidence type="ECO:0000256" key="5">
    <source>
        <dbReference type="ARBA" id="ARBA00022801"/>
    </source>
</evidence>
<accession>A0A380AA52</accession>
<evidence type="ECO:0000256" key="9">
    <source>
        <dbReference type="SAM" id="SignalP"/>
    </source>
</evidence>
<dbReference type="PROSITE" id="PS00337">
    <property type="entry name" value="BETA_LACTAMASE_D"/>
    <property type="match status" value="1"/>
</dbReference>
<dbReference type="EMBL" id="UGYO01000001">
    <property type="protein sequence ID" value="SUI76666.1"/>
    <property type="molecule type" value="Genomic_DNA"/>
</dbReference>
<dbReference type="GO" id="GO:0005886">
    <property type="term" value="C:plasma membrane"/>
    <property type="evidence" value="ECO:0007669"/>
    <property type="project" value="TreeGrafter"/>
</dbReference>
<keyword evidence="12" id="KW-1185">Reference proteome</keyword>